<dbReference type="GO" id="GO:0007189">
    <property type="term" value="P:adenylate cyclase-activating G protein-coupled receptor signaling pathway"/>
    <property type="evidence" value="ECO:0007669"/>
    <property type="project" value="TreeGrafter"/>
</dbReference>
<dbReference type="GO" id="GO:0005886">
    <property type="term" value="C:plasma membrane"/>
    <property type="evidence" value="ECO:0007669"/>
    <property type="project" value="TreeGrafter"/>
</dbReference>
<keyword evidence="1" id="KW-0812">Transmembrane</keyword>
<name>A0AAV4R500_9ARAC</name>
<accession>A0AAV4R500</accession>
<dbReference type="GO" id="GO:0008528">
    <property type="term" value="F:G protein-coupled peptide receptor activity"/>
    <property type="evidence" value="ECO:0007669"/>
    <property type="project" value="TreeGrafter"/>
</dbReference>
<feature type="transmembrane region" description="Helical" evidence="1">
    <location>
        <begin position="56"/>
        <end position="76"/>
    </location>
</feature>
<evidence type="ECO:0000256" key="1">
    <source>
        <dbReference type="SAM" id="Phobius"/>
    </source>
</evidence>
<evidence type="ECO:0000313" key="3">
    <source>
        <dbReference type="Proteomes" id="UP001054837"/>
    </source>
</evidence>
<organism evidence="2 3">
    <name type="scientific">Caerostris darwini</name>
    <dbReference type="NCBI Taxonomy" id="1538125"/>
    <lineage>
        <taxon>Eukaryota</taxon>
        <taxon>Metazoa</taxon>
        <taxon>Ecdysozoa</taxon>
        <taxon>Arthropoda</taxon>
        <taxon>Chelicerata</taxon>
        <taxon>Arachnida</taxon>
        <taxon>Araneae</taxon>
        <taxon>Araneomorphae</taxon>
        <taxon>Entelegynae</taxon>
        <taxon>Araneoidea</taxon>
        <taxon>Araneidae</taxon>
        <taxon>Caerostris</taxon>
    </lineage>
</organism>
<dbReference type="Proteomes" id="UP001054837">
    <property type="component" value="Unassembled WGS sequence"/>
</dbReference>
<evidence type="ECO:0008006" key="4">
    <source>
        <dbReference type="Google" id="ProtNLM"/>
    </source>
</evidence>
<proteinExistence type="predicted"/>
<dbReference type="PANTHER" id="PTHR24372">
    <property type="entry name" value="GLYCOPROTEIN HORMONE RECEPTOR"/>
    <property type="match status" value="1"/>
</dbReference>
<reference evidence="2 3" key="1">
    <citation type="submission" date="2021-06" db="EMBL/GenBank/DDBJ databases">
        <title>Caerostris darwini draft genome.</title>
        <authorList>
            <person name="Kono N."/>
            <person name="Arakawa K."/>
        </authorList>
    </citation>
    <scope>NUCLEOTIDE SEQUENCE [LARGE SCALE GENOMIC DNA]</scope>
</reference>
<dbReference type="Gene3D" id="1.20.1070.10">
    <property type="entry name" value="Rhodopsin 7-helix transmembrane proteins"/>
    <property type="match status" value="1"/>
</dbReference>
<dbReference type="EMBL" id="BPLQ01005569">
    <property type="protein sequence ID" value="GIY15684.1"/>
    <property type="molecule type" value="Genomic_DNA"/>
</dbReference>
<dbReference type="GO" id="GO:0009755">
    <property type="term" value="P:hormone-mediated signaling pathway"/>
    <property type="evidence" value="ECO:0007669"/>
    <property type="project" value="TreeGrafter"/>
</dbReference>
<protein>
    <recommendedName>
        <fullName evidence="4">G-protein coupled receptors family 1 profile domain-containing protein</fullName>
    </recommendedName>
</protein>
<keyword evidence="1" id="KW-1133">Transmembrane helix</keyword>
<dbReference type="PANTHER" id="PTHR24372:SF80">
    <property type="entry name" value="FI21465P1-RELATED"/>
    <property type="match status" value="1"/>
</dbReference>
<evidence type="ECO:0000313" key="2">
    <source>
        <dbReference type="EMBL" id="GIY15684.1"/>
    </source>
</evidence>
<keyword evidence="1" id="KW-0472">Membrane</keyword>
<sequence length="169" mass="18938">MTKHIRLCQAMVDLEGNEESLEFLSQQVINKIQQVTDQLIKESCSGKKGVKIYSELYAWVAVFMLPINSALNPVLYTLTTQLFKQQLARIVYTWRAGGVPVECQHESSGISMTSAPYNGRWSKNSASLSTSDLDRSISRTSLISANSRTSARCNWPSPLAYIVYENSCF</sequence>
<dbReference type="AlphaFoldDB" id="A0AAV4R500"/>
<gene>
    <name evidence="2" type="primary">AVEN_77302_1</name>
    <name evidence="2" type="ORF">CDAR_609741</name>
</gene>
<comment type="caution">
    <text evidence="2">The sequence shown here is derived from an EMBL/GenBank/DDBJ whole genome shotgun (WGS) entry which is preliminary data.</text>
</comment>
<keyword evidence="3" id="KW-1185">Reference proteome</keyword>